<evidence type="ECO:0000313" key="2">
    <source>
        <dbReference type="Proteomes" id="UP000221359"/>
    </source>
</evidence>
<gene>
    <name evidence="1" type="ORF">GMA2_25</name>
</gene>
<proteinExistence type="predicted"/>
<dbReference type="Proteomes" id="UP000221359">
    <property type="component" value="Segment"/>
</dbReference>
<organism evidence="1 2">
    <name type="scientific">Gordonia phage GMA2</name>
    <dbReference type="NCBI Taxonomy" id="1647283"/>
    <lineage>
        <taxon>Viruses</taxon>
        <taxon>Duplodnaviria</taxon>
        <taxon>Heunggongvirae</taxon>
        <taxon>Uroviricota</taxon>
        <taxon>Caudoviricetes</taxon>
        <taxon>Gimaduovirus</taxon>
        <taxon>Gimaduovirus GMA2</taxon>
    </lineage>
</organism>
<keyword evidence="2" id="KW-1185">Reference proteome</keyword>
<name>A0A0K0N735_9CAUD</name>
<accession>A0A0K0N735</accession>
<reference evidence="1 2" key="1">
    <citation type="journal article" date="2015" name="PLoS ONE">
        <title>Lysis to Kill: Evaluation of the Lytic Abilities, and Genomics of Nine Bacteriophages Infective for Gordonia spp. and Their Potential Use in Activated Sludge Foam Biocontrol.</title>
        <authorList>
            <person name="Dyson Z.A."/>
            <person name="Tucci J."/>
            <person name="Seviour R.J."/>
            <person name="Petrovski S."/>
        </authorList>
    </citation>
    <scope>NUCLEOTIDE SEQUENCE [LARGE SCALE GENOMIC DNA]</scope>
</reference>
<sequence length="139" mass="15430">MADVVTIVWNESAYNRAFHDWDGMTGRYIGNRAERLASLARTTAGVRTGALVSRIGVRRSHRGRALEAKVGVNVNMPDTARSRGYGWFHHEGTLPHVISARGKALRFVAGGSVLYRKSVHHPGTKPNDYLTGHLREVIR</sequence>
<dbReference type="EMBL" id="KR063281">
    <property type="protein sequence ID" value="AKJ72563.1"/>
    <property type="molecule type" value="Genomic_DNA"/>
</dbReference>
<protein>
    <submittedName>
        <fullName evidence="1">Putative major tail protein</fullName>
    </submittedName>
</protein>
<evidence type="ECO:0000313" key="1">
    <source>
        <dbReference type="EMBL" id="AKJ72563.1"/>
    </source>
</evidence>